<dbReference type="EMBL" id="CAJQZP010000935">
    <property type="protein sequence ID" value="CAG4998679.1"/>
    <property type="molecule type" value="Genomic_DNA"/>
</dbReference>
<keyword evidence="5" id="KW-1185">Reference proteome</keyword>
<reference evidence="4" key="1">
    <citation type="submission" date="2021-04" db="EMBL/GenBank/DDBJ databases">
        <authorList>
            <person name="Tunstrom K."/>
        </authorList>
    </citation>
    <scope>NUCLEOTIDE SEQUENCE</scope>
</reference>
<organism evidence="4 5">
    <name type="scientific">Parnassius apollo</name>
    <name type="common">Apollo butterfly</name>
    <name type="synonym">Papilio apollo</name>
    <dbReference type="NCBI Taxonomy" id="110799"/>
    <lineage>
        <taxon>Eukaryota</taxon>
        <taxon>Metazoa</taxon>
        <taxon>Ecdysozoa</taxon>
        <taxon>Arthropoda</taxon>
        <taxon>Hexapoda</taxon>
        <taxon>Insecta</taxon>
        <taxon>Pterygota</taxon>
        <taxon>Neoptera</taxon>
        <taxon>Endopterygota</taxon>
        <taxon>Lepidoptera</taxon>
        <taxon>Glossata</taxon>
        <taxon>Ditrysia</taxon>
        <taxon>Papilionoidea</taxon>
        <taxon>Papilionidae</taxon>
        <taxon>Parnassiinae</taxon>
        <taxon>Parnassini</taxon>
        <taxon>Parnassius</taxon>
        <taxon>Parnassius</taxon>
    </lineage>
</organism>
<evidence type="ECO:0000256" key="1">
    <source>
        <dbReference type="PROSITE-ProRule" id="PRU00371"/>
    </source>
</evidence>
<comment type="caution">
    <text evidence="4">The sequence shown here is derived from an EMBL/GenBank/DDBJ whole genome shotgun (WGS) entry which is preliminary data.</text>
</comment>
<dbReference type="PROSITE" id="PS51031">
    <property type="entry name" value="BESS"/>
    <property type="match status" value="1"/>
</dbReference>
<evidence type="ECO:0000256" key="2">
    <source>
        <dbReference type="SAM" id="MobiDB-lite"/>
    </source>
</evidence>
<name>A0A8S3X2V6_PARAO</name>
<dbReference type="InterPro" id="IPR004210">
    <property type="entry name" value="BESS_motif"/>
</dbReference>
<dbReference type="GO" id="GO:0005634">
    <property type="term" value="C:nucleus"/>
    <property type="evidence" value="ECO:0007669"/>
    <property type="project" value="UniProtKB-SubCell"/>
</dbReference>
<dbReference type="GO" id="GO:0003677">
    <property type="term" value="F:DNA binding"/>
    <property type="evidence" value="ECO:0007669"/>
    <property type="project" value="InterPro"/>
</dbReference>
<evidence type="ECO:0000313" key="5">
    <source>
        <dbReference type="Proteomes" id="UP000691718"/>
    </source>
</evidence>
<dbReference type="Proteomes" id="UP000691718">
    <property type="component" value="Unassembled WGS sequence"/>
</dbReference>
<feature type="region of interest" description="Disordered" evidence="2">
    <location>
        <begin position="1"/>
        <end position="64"/>
    </location>
</feature>
<keyword evidence="1" id="KW-0539">Nucleus</keyword>
<proteinExistence type="predicted"/>
<feature type="domain" description="BESS" evidence="3">
    <location>
        <begin position="92"/>
        <end position="131"/>
    </location>
</feature>
<dbReference type="OrthoDB" id="6081971at2759"/>
<dbReference type="Pfam" id="PF02944">
    <property type="entry name" value="BESS"/>
    <property type="match status" value="1"/>
</dbReference>
<accession>A0A8S3X2V6</accession>
<evidence type="ECO:0000313" key="4">
    <source>
        <dbReference type="EMBL" id="CAG4998679.1"/>
    </source>
</evidence>
<protein>
    <submittedName>
        <fullName evidence="4">(apollo) hypothetical protein</fullName>
    </submittedName>
</protein>
<sequence>MTFLKDDVIPEPTRGNLDSDNDDEGDNNNVSEDMDRMTEISQDSATTTSSSSRRKNKSAAEVRDEFLELENKKIKLLETKYADKKTTDDLEKDDDYHFFMSLIPQMKSYTNIQKLRIRNKITSIILDEAEMHTYIPSHSRNLTTTTLPRDLTPANTYGYHTNDFDVNYN</sequence>
<evidence type="ECO:0000259" key="3">
    <source>
        <dbReference type="PROSITE" id="PS51031"/>
    </source>
</evidence>
<comment type="subcellular location">
    <subcellularLocation>
        <location evidence="1">Nucleus</location>
    </subcellularLocation>
</comment>
<gene>
    <name evidence="4" type="ORF">PAPOLLO_LOCUS13438</name>
</gene>
<dbReference type="AlphaFoldDB" id="A0A8S3X2V6"/>